<feature type="domain" description="DDE Tnp4" evidence="8">
    <location>
        <begin position="2"/>
        <end position="125"/>
    </location>
</feature>
<dbReference type="GO" id="GO:0004518">
    <property type="term" value="F:nuclease activity"/>
    <property type="evidence" value="ECO:0007669"/>
    <property type="project" value="UniProtKB-KW"/>
</dbReference>
<dbReference type="PANTHER" id="PTHR22930">
    <property type="match status" value="1"/>
</dbReference>
<reference evidence="9 10" key="1">
    <citation type="journal article" date="2020" name="Mol. Plant">
        <title>The Chromosome-Based Rubber Tree Genome Provides New Insights into Spurge Genome Evolution and Rubber Biosynthesis.</title>
        <authorList>
            <person name="Liu J."/>
            <person name="Shi C."/>
            <person name="Shi C.C."/>
            <person name="Li W."/>
            <person name="Zhang Q.J."/>
            <person name="Zhang Y."/>
            <person name="Li K."/>
            <person name="Lu H.F."/>
            <person name="Shi C."/>
            <person name="Zhu S.T."/>
            <person name="Xiao Z.Y."/>
            <person name="Nan H."/>
            <person name="Yue Y."/>
            <person name="Zhu X.G."/>
            <person name="Wu Y."/>
            <person name="Hong X.N."/>
            <person name="Fan G.Y."/>
            <person name="Tong Y."/>
            <person name="Zhang D."/>
            <person name="Mao C.L."/>
            <person name="Liu Y.L."/>
            <person name="Hao S.J."/>
            <person name="Liu W.Q."/>
            <person name="Lv M.Q."/>
            <person name="Zhang H.B."/>
            <person name="Liu Y."/>
            <person name="Hu-Tang G.R."/>
            <person name="Wang J.P."/>
            <person name="Wang J.H."/>
            <person name="Sun Y.H."/>
            <person name="Ni S.B."/>
            <person name="Chen W.B."/>
            <person name="Zhang X.C."/>
            <person name="Jiao Y.N."/>
            <person name="Eichler E.E."/>
            <person name="Li G.H."/>
            <person name="Liu X."/>
            <person name="Gao L.Z."/>
        </authorList>
    </citation>
    <scope>NUCLEOTIDE SEQUENCE [LARGE SCALE GENOMIC DNA]</scope>
    <source>
        <strain evidence="10">cv. GT1</strain>
        <tissue evidence="9">Leaf</tissue>
    </source>
</reference>
<keyword evidence="5" id="KW-0479">Metal-binding</keyword>
<comment type="subcellular location">
    <subcellularLocation>
        <location evidence="2">Nucleus</location>
    </subcellularLocation>
</comment>
<dbReference type="PANTHER" id="PTHR22930:SF293">
    <property type="entry name" value="PROTEIN ALP1-LIKE"/>
    <property type="match status" value="1"/>
</dbReference>
<dbReference type="Pfam" id="PF13359">
    <property type="entry name" value="DDE_Tnp_4"/>
    <property type="match status" value="1"/>
</dbReference>
<dbReference type="InterPro" id="IPR027806">
    <property type="entry name" value="HARBI1_dom"/>
</dbReference>
<evidence type="ECO:0000256" key="5">
    <source>
        <dbReference type="ARBA" id="ARBA00022723"/>
    </source>
</evidence>
<keyword evidence="6" id="KW-0378">Hydrolase</keyword>
<evidence type="ECO:0000313" key="10">
    <source>
        <dbReference type="Proteomes" id="UP000467840"/>
    </source>
</evidence>
<keyword evidence="10" id="KW-1185">Reference proteome</keyword>
<comment type="caution">
    <text evidence="9">The sequence shown here is derived from an EMBL/GenBank/DDBJ whole genome shotgun (WGS) entry which is preliminary data.</text>
</comment>
<sequence length="181" mass="21639">MQFIYILPRWEGSATDGRILRDAITRRNLLKIPHGYYYLVDAGYTNENGFLAPYRGQRYHLNEWRDGYLPTNQEELFNMKHSPARNVIERCFGLLKMRWKILWNTYCYDISKNTDIITACALLHNLIRREMTIDPFEATLDVEMEQNFREAYDEGKHIEVIETLDQWTAWRDNLATEMFNS</sequence>
<dbReference type="GO" id="GO:0016787">
    <property type="term" value="F:hydrolase activity"/>
    <property type="evidence" value="ECO:0007669"/>
    <property type="project" value="UniProtKB-KW"/>
</dbReference>
<evidence type="ECO:0000256" key="2">
    <source>
        <dbReference type="ARBA" id="ARBA00004123"/>
    </source>
</evidence>
<dbReference type="GO" id="GO:0046872">
    <property type="term" value="F:metal ion binding"/>
    <property type="evidence" value="ECO:0007669"/>
    <property type="project" value="UniProtKB-KW"/>
</dbReference>
<keyword evidence="4" id="KW-0540">Nuclease</keyword>
<evidence type="ECO:0000256" key="4">
    <source>
        <dbReference type="ARBA" id="ARBA00022722"/>
    </source>
</evidence>
<evidence type="ECO:0000256" key="7">
    <source>
        <dbReference type="ARBA" id="ARBA00023242"/>
    </source>
</evidence>
<protein>
    <recommendedName>
        <fullName evidence="8">DDE Tnp4 domain-containing protein</fullName>
    </recommendedName>
</protein>
<keyword evidence="7" id="KW-0539">Nucleus</keyword>
<dbReference type="EMBL" id="JAAGAX010000013">
    <property type="protein sequence ID" value="KAF2295790.1"/>
    <property type="molecule type" value="Genomic_DNA"/>
</dbReference>
<evidence type="ECO:0000256" key="1">
    <source>
        <dbReference type="ARBA" id="ARBA00001968"/>
    </source>
</evidence>
<comment type="cofactor">
    <cofactor evidence="1">
        <name>a divalent metal cation</name>
        <dbReference type="ChEBI" id="CHEBI:60240"/>
    </cofactor>
</comment>
<gene>
    <name evidence="9" type="ORF">GH714_034006</name>
</gene>
<evidence type="ECO:0000256" key="6">
    <source>
        <dbReference type="ARBA" id="ARBA00022801"/>
    </source>
</evidence>
<accession>A0A6A6L350</accession>
<comment type="similarity">
    <text evidence="3">Belongs to the HARBI1 family.</text>
</comment>
<evidence type="ECO:0000259" key="8">
    <source>
        <dbReference type="Pfam" id="PF13359"/>
    </source>
</evidence>
<dbReference type="InterPro" id="IPR045249">
    <property type="entry name" value="HARBI1-like"/>
</dbReference>
<evidence type="ECO:0000313" key="9">
    <source>
        <dbReference type="EMBL" id="KAF2295790.1"/>
    </source>
</evidence>
<proteinExistence type="inferred from homology"/>
<organism evidence="9 10">
    <name type="scientific">Hevea brasiliensis</name>
    <name type="common">Para rubber tree</name>
    <name type="synonym">Siphonia brasiliensis</name>
    <dbReference type="NCBI Taxonomy" id="3981"/>
    <lineage>
        <taxon>Eukaryota</taxon>
        <taxon>Viridiplantae</taxon>
        <taxon>Streptophyta</taxon>
        <taxon>Embryophyta</taxon>
        <taxon>Tracheophyta</taxon>
        <taxon>Spermatophyta</taxon>
        <taxon>Magnoliopsida</taxon>
        <taxon>eudicotyledons</taxon>
        <taxon>Gunneridae</taxon>
        <taxon>Pentapetalae</taxon>
        <taxon>rosids</taxon>
        <taxon>fabids</taxon>
        <taxon>Malpighiales</taxon>
        <taxon>Euphorbiaceae</taxon>
        <taxon>Crotonoideae</taxon>
        <taxon>Micrandreae</taxon>
        <taxon>Hevea</taxon>
    </lineage>
</organism>
<dbReference type="Proteomes" id="UP000467840">
    <property type="component" value="Chromosome 7"/>
</dbReference>
<dbReference type="AlphaFoldDB" id="A0A6A6L350"/>
<name>A0A6A6L350_HEVBR</name>
<dbReference type="GO" id="GO:0005634">
    <property type="term" value="C:nucleus"/>
    <property type="evidence" value="ECO:0007669"/>
    <property type="project" value="UniProtKB-SubCell"/>
</dbReference>
<evidence type="ECO:0000256" key="3">
    <source>
        <dbReference type="ARBA" id="ARBA00006958"/>
    </source>
</evidence>